<organism evidence="2 3">
    <name type="scientific">Elysia chlorotica</name>
    <name type="common">Eastern emerald elysia</name>
    <name type="synonym">Sea slug</name>
    <dbReference type="NCBI Taxonomy" id="188477"/>
    <lineage>
        <taxon>Eukaryota</taxon>
        <taxon>Metazoa</taxon>
        <taxon>Spiralia</taxon>
        <taxon>Lophotrochozoa</taxon>
        <taxon>Mollusca</taxon>
        <taxon>Gastropoda</taxon>
        <taxon>Heterobranchia</taxon>
        <taxon>Euthyneura</taxon>
        <taxon>Panpulmonata</taxon>
        <taxon>Sacoglossa</taxon>
        <taxon>Placobranchoidea</taxon>
        <taxon>Plakobranchidae</taxon>
        <taxon>Elysia</taxon>
    </lineage>
</organism>
<evidence type="ECO:0000313" key="3">
    <source>
        <dbReference type="Proteomes" id="UP000271974"/>
    </source>
</evidence>
<dbReference type="STRING" id="188477.A0A433TA03"/>
<dbReference type="EMBL" id="RQTK01000511">
    <property type="protein sequence ID" value="RUS78417.1"/>
    <property type="molecule type" value="Genomic_DNA"/>
</dbReference>
<feature type="region of interest" description="Disordered" evidence="1">
    <location>
        <begin position="52"/>
        <end position="82"/>
    </location>
</feature>
<dbReference type="SMART" id="SM00671">
    <property type="entry name" value="SEL1"/>
    <property type="match status" value="4"/>
</dbReference>
<feature type="compositionally biased region" description="Basic and acidic residues" evidence="1">
    <location>
        <begin position="540"/>
        <end position="550"/>
    </location>
</feature>
<dbReference type="Proteomes" id="UP000271974">
    <property type="component" value="Unassembled WGS sequence"/>
</dbReference>
<accession>A0A433TA03</accession>
<protein>
    <submittedName>
        <fullName evidence="2">Uncharacterized protein</fullName>
    </submittedName>
</protein>
<proteinExistence type="predicted"/>
<evidence type="ECO:0000256" key="1">
    <source>
        <dbReference type="SAM" id="MobiDB-lite"/>
    </source>
</evidence>
<dbReference type="PANTHER" id="PTHR45011">
    <property type="entry name" value="DAP3-BINDING CELL DEATH ENHANCER 1"/>
    <property type="match status" value="1"/>
</dbReference>
<dbReference type="AlphaFoldDB" id="A0A433TA03"/>
<dbReference type="InterPro" id="IPR011990">
    <property type="entry name" value="TPR-like_helical_dom_sf"/>
</dbReference>
<name>A0A433TA03_ELYCH</name>
<sequence length="624" mass="68802">MGMWRLLNNLTRVFRTHVYNPRPSAGILDDKEHEHAGQSYCIVTEHGKNKNLNRDEEWDSGDDTSRQRGHKSNINGGDGSDRQKTYNQDFWHLLHGNHGVFQLSTWSPVSIWGSDRENFKGRFSSNLLYHILFALPGRFSPPTLVRPILPGVKEERLDQGQSHPPQLAIKDEAGAAIDKKINTSKSESLEVAMKEFKQVCYEYSACSESLLGLQAANSGNMTTAVEHLRRSCILGNMSACFNLGLCYETGSGVPQDETKAVYFYQKAAEGGHKMAMYNLGLLCLKHGEEGLKEEEDVNGKTNRKRVNLGLSKEMGLDFIEEAADLGLPEAQTYLGLYLMEECHEPTQAVVYFKAAANQNDSEAQYLLAMCYEQGLGVETNECLAARFYSLAAQTGHNLALYNLGVFYEEGLGGLPQNEATAVEMYRKAAKLGSAEAEVRLAEILGTEYSDPSNTELMSSHDDCDNQEAAKCEPLGYGLPSEQGETETDETSLAFGSTAVKDQFVSLLSPSSSFPSLRSLSSVSLPKKRVEPSYLSSSQHSDMKYMRKDGEGSLSSELPKANNFLGQVNLFLEMAPTSLTLDHDLNVTPDSMPSFSLGEEEMGAGIVVPSMHKSHTFSDFSMIGI</sequence>
<dbReference type="OrthoDB" id="2384430at2759"/>
<dbReference type="PANTHER" id="PTHR45011:SF1">
    <property type="entry name" value="DAP3-BINDING CELL DEATH ENHANCER 1"/>
    <property type="match status" value="1"/>
</dbReference>
<keyword evidence="3" id="KW-1185">Reference proteome</keyword>
<feature type="region of interest" description="Disordered" evidence="1">
    <location>
        <begin position="532"/>
        <end position="553"/>
    </location>
</feature>
<dbReference type="Gene3D" id="1.25.40.10">
    <property type="entry name" value="Tetratricopeptide repeat domain"/>
    <property type="match status" value="1"/>
</dbReference>
<reference evidence="2 3" key="1">
    <citation type="submission" date="2019-01" db="EMBL/GenBank/DDBJ databases">
        <title>A draft genome assembly of the solar-powered sea slug Elysia chlorotica.</title>
        <authorList>
            <person name="Cai H."/>
            <person name="Li Q."/>
            <person name="Fang X."/>
            <person name="Li J."/>
            <person name="Curtis N.E."/>
            <person name="Altenburger A."/>
            <person name="Shibata T."/>
            <person name="Feng M."/>
            <person name="Maeda T."/>
            <person name="Schwartz J.A."/>
            <person name="Shigenobu S."/>
            <person name="Lundholm N."/>
            <person name="Nishiyama T."/>
            <person name="Yang H."/>
            <person name="Hasebe M."/>
            <person name="Li S."/>
            <person name="Pierce S.K."/>
            <person name="Wang J."/>
        </authorList>
    </citation>
    <scope>NUCLEOTIDE SEQUENCE [LARGE SCALE GENOMIC DNA]</scope>
    <source>
        <strain evidence="2">EC2010</strain>
        <tissue evidence="2">Whole organism of an adult</tissue>
    </source>
</reference>
<dbReference type="InterPro" id="IPR052748">
    <property type="entry name" value="ISR_Activator"/>
</dbReference>
<dbReference type="Pfam" id="PF08238">
    <property type="entry name" value="Sel1"/>
    <property type="match status" value="5"/>
</dbReference>
<comment type="caution">
    <text evidence="2">The sequence shown here is derived from an EMBL/GenBank/DDBJ whole genome shotgun (WGS) entry which is preliminary data.</text>
</comment>
<evidence type="ECO:0000313" key="2">
    <source>
        <dbReference type="EMBL" id="RUS78417.1"/>
    </source>
</evidence>
<dbReference type="InterPro" id="IPR006597">
    <property type="entry name" value="Sel1-like"/>
</dbReference>
<dbReference type="SUPFAM" id="SSF81901">
    <property type="entry name" value="HCP-like"/>
    <property type="match status" value="2"/>
</dbReference>
<gene>
    <name evidence="2" type="ORF">EGW08_013831</name>
</gene>